<dbReference type="RefSeq" id="XP_001831739.2">
    <property type="nucleotide sequence ID" value="XM_001831687.2"/>
</dbReference>
<dbReference type="InterPro" id="IPR007577">
    <property type="entry name" value="GlycoTrfase_DXD_sugar-bd_CS"/>
</dbReference>
<dbReference type="HOGENOM" id="CLU_091086_0_0_1"/>
<dbReference type="Gene3D" id="3.90.550.20">
    <property type="match status" value="1"/>
</dbReference>
<dbReference type="OrthoDB" id="409543at2759"/>
<gene>
    <name evidence="2" type="ORF">CC1G_08343</name>
</gene>
<protein>
    <recommendedName>
        <fullName evidence="4">Glycosyltransferase family 32 protein</fullName>
    </recommendedName>
</protein>
<organism evidence="2 3">
    <name type="scientific">Coprinopsis cinerea (strain Okayama-7 / 130 / ATCC MYA-4618 / FGSC 9003)</name>
    <name type="common">Inky cap fungus</name>
    <name type="synonym">Hormographiella aspergillata</name>
    <dbReference type="NCBI Taxonomy" id="240176"/>
    <lineage>
        <taxon>Eukaryota</taxon>
        <taxon>Fungi</taxon>
        <taxon>Dikarya</taxon>
        <taxon>Basidiomycota</taxon>
        <taxon>Agaricomycotina</taxon>
        <taxon>Agaricomycetes</taxon>
        <taxon>Agaricomycetidae</taxon>
        <taxon>Agaricales</taxon>
        <taxon>Agaricineae</taxon>
        <taxon>Psathyrellaceae</taxon>
        <taxon>Coprinopsis</taxon>
    </lineage>
</organism>
<keyword evidence="3" id="KW-1185">Reference proteome</keyword>
<dbReference type="GeneID" id="6008213"/>
<reference evidence="2 3" key="1">
    <citation type="journal article" date="2010" name="Proc. Natl. Acad. Sci. U.S.A.">
        <title>Insights into evolution of multicellular fungi from the assembled chromosomes of the mushroom Coprinopsis cinerea (Coprinus cinereus).</title>
        <authorList>
            <person name="Stajich J.E."/>
            <person name="Wilke S.K."/>
            <person name="Ahren D."/>
            <person name="Au C.H."/>
            <person name="Birren B.W."/>
            <person name="Borodovsky M."/>
            <person name="Burns C."/>
            <person name="Canback B."/>
            <person name="Casselton L.A."/>
            <person name="Cheng C.K."/>
            <person name="Deng J."/>
            <person name="Dietrich F.S."/>
            <person name="Fargo D.C."/>
            <person name="Farman M.L."/>
            <person name="Gathman A.C."/>
            <person name="Goldberg J."/>
            <person name="Guigo R."/>
            <person name="Hoegger P.J."/>
            <person name="Hooker J.B."/>
            <person name="Huggins A."/>
            <person name="James T.Y."/>
            <person name="Kamada T."/>
            <person name="Kilaru S."/>
            <person name="Kodira C."/>
            <person name="Kues U."/>
            <person name="Kupfer D."/>
            <person name="Kwan H.S."/>
            <person name="Lomsadze A."/>
            <person name="Li W."/>
            <person name="Lilly W.W."/>
            <person name="Ma L.J."/>
            <person name="Mackey A.J."/>
            <person name="Manning G."/>
            <person name="Martin F."/>
            <person name="Muraguchi H."/>
            <person name="Natvig D.O."/>
            <person name="Palmerini H."/>
            <person name="Ramesh M.A."/>
            <person name="Rehmeyer C.J."/>
            <person name="Roe B.A."/>
            <person name="Shenoy N."/>
            <person name="Stanke M."/>
            <person name="Ter-Hovhannisyan V."/>
            <person name="Tunlid A."/>
            <person name="Velagapudi R."/>
            <person name="Vision T.J."/>
            <person name="Zeng Q."/>
            <person name="Zolan M.E."/>
            <person name="Pukkila P.J."/>
        </authorList>
    </citation>
    <scope>NUCLEOTIDE SEQUENCE [LARGE SCALE GENOMIC DNA]</scope>
    <source>
        <strain evidence="3">Okayama-7 / 130 / ATCC MYA-4618 / FGSC 9003</strain>
    </source>
</reference>
<dbReference type="InParanoid" id="A8NA86"/>
<dbReference type="InterPro" id="IPR051981">
    <property type="entry name" value="Glycosyltransf_32"/>
</dbReference>
<comment type="caution">
    <text evidence="2">The sequence shown here is derived from an EMBL/GenBank/DDBJ whole genome shotgun (WGS) entry which is preliminary data.</text>
</comment>
<dbReference type="eggNOG" id="ENOG502QRTH">
    <property type="taxonomic scope" value="Eukaryota"/>
</dbReference>
<evidence type="ECO:0000313" key="3">
    <source>
        <dbReference type="Proteomes" id="UP000001861"/>
    </source>
</evidence>
<dbReference type="Proteomes" id="UP000001861">
    <property type="component" value="Unassembled WGS sequence"/>
</dbReference>
<dbReference type="InterPro" id="IPR029044">
    <property type="entry name" value="Nucleotide-diphossugar_trans"/>
</dbReference>
<dbReference type="PANTHER" id="PTHR12042">
    <property type="entry name" value="LACTOSYLCERAMIDE 4-ALPHA-GALACTOSYLTRANSFERASE ALPHA- 1,4-GALACTOSYLTRANSFERASE"/>
    <property type="match status" value="1"/>
</dbReference>
<dbReference type="SUPFAM" id="SSF53448">
    <property type="entry name" value="Nucleotide-diphospho-sugar transferases"/>
    <property type="match status" value="1"/>
</dbReference>
<dbReference type="KEGG" id="cci:CC1G_08343"/>
<comment type="similarity">
    <text evidence="1">Belongs to the glycosyltransferase 32 family.</text>
</comment>
<dbReference type="GO" id="GO:0016020">
    <property type="term" value="C:membrane"/>
    <property type="evidence" value="ECO:0007669"/>
    <property type="project" value="GOC"/>
</dbReference>
<dbReference type="OMA" id="HNQWEKS"/>
<evidence type="ECO:0008006" key="4">
    <source>
        <dbReference type="Google" id="ProtNLM"/>
    </source>
</evidence>
<dbReference type="AlphaFoldDB" id="A8NA86"/>
<name>A8NA86_COPC7</name>
<dbReference type="EMBL" id="AACS02000007">
    <property type="protein sequence ID" value="EAU90070.2"/>
    <property type="molecule type" value="Genomic_DNA"/>
</dbReference>
<dbReference type="PANTHER" id="PTHR12042:SF21">
    <property type="entry name" value="ALPHA1,4-GALACTOSYLTRANSFERASE 1-RELATED"/>
    <property type="match status" value="1"/>
</dbReference>
<proteinExistence type="inferred from homology"/>
<dbReference type="GO" id="GO:0006688">
    <property type="term" value="P:glycosphingolipid biosynthetic process"/>
    <property type="evidence" value="ECO:0007669"/>
    <property type="project" value="TreeGrafter"/>
</dbReference>
<dbReference type="STRING" id="240176.A8NA86"/>
<evidence type="ECO:0000256" key="1">
    <source>
        <dbReference type="ARBA" id="ARBA00009003"/>
    </source>
</evidence>
<dbReference type="GO" id="GO:0016758">
    <property type="term" value="F:hexosyltransferase activity"/>
    <property type="evidence" value="ECO:0007669"/>
    <property type="project" value="TreeGrafter"/>
</dbReference>
<dbReference type="Pfam" id="PF04488">
    <property type="entry name" value="Gly_transf_sug"/>
    <property type="match status" value="1"/>
</dbReference>
<accession>A8NA86</accession>
<evidence type="ECO:0000313" key="2">
    <source>
        <dbReference type="EMBL" id="EAU90070.2"/>
    </source>
</evidence>
<sequence length="319" mass="36707">MDCYAFAGIVGSGDDGNGEDVATQAQQTFYHTYWRTDLIPFGPRQEYMLKSFFATQPLPDSHLILWSNGDLRTNAIIQRYLRQFPDSFSVKMMEISQLAMGTALEGSDKLNTNDKKAWVDGDLLRLLVLWNFGGVWVDMDSLLTRSLRPLLEHEFVTQWDCYNKPYGPLNGALMHFHAHSAYLCEAFHIMDSSPPPRPGSTDWGSILYTKLWRRLVRAGVPPFKVLPWCFSDGRSCRIDNRLPDPFKKDGEGQGRWIPQRSGKQGERVMSTEDGGLLDEILRKVFSVHLHNQWEKDFPQDGWVERLLLRKYDRVLEGDD</sequence>
<dbReference type="VEuPathDB" id="FungiDB:CC1G_08343"/>